<accession>A0A2N5W4E0</accession>
<name>A0A2N5W4E0_9BASI</name>
<comment type="caution">
    <text evidence="2">The sequence shown here is derived from an EMBL/GenBank/DDBJ whole genome shotgun (WGS) entry which is preliminary data.</text>
</comment>
<sequence>MNSLTWDTQSKIFPSGKRTKNSNPAVLNPSGIPLKSLQHPRAQLGFDPPHTAPHSKSSNQSYKAPDLSKLQSA</sequence>
<protein>
    <submittedName>
        <fullName evidence="2">Uncharacterized protein</fullName>
    </submittedName>
</protein>
<dbReference type="Proteomes" id="UP000235388">
    <property type="component" value="Unassembled WGS sequence"/>
</dbReference>
<dbReference type="AlphaFoldDB" id="A0A2N5W4E0"/>
<proteinExistence type="predicted"/>
<evidence type="ECO:0000256" key="1">
    <source>
        <dbReference type="SAM" id="MobiDB-lite"/>
    </source>
</evidence>
<dbReference type="EMBL" id="PGCJ01000014">
    <property type="protein sequence ID" value="PLW57095.1"/>
    <property type="molecule type" value="Genomic_DNA"/>
</dbReference>
<gene>
    <name evidence="2" type="ORF">PCANC_01899</name>
</gene>
<reference evidence="2 3" key="1">
    <citation type="submission" date="2017-11" db="EMBL/GenBank/DDBJ databases">
        <title>De novo assembly and phasing of dikaryotic genomes from two isolates of Puccinia coronata f. sp. avenae, the causal agent of oat crown rust.</title>
        <authorList>
            <person name="Miller M.E."/>
            <person name="Zhang Y."/>
            <person name="Omidvar V."/>
            <person name="Sperschneider J."/>
            <person name="Schwessinger B."/>
            <person name="Raley C."/>
            <person name="Palmer J.M."/>
            <person name="Garnica D."/>
            <person name="Upadhyaya N."/>
            <person name="Rathjen J."/>
            <person name="Taylor J.M."/>
            <person name="Park R.F."/>
            <person name="Dodds P.N."/>
            <person name="Hirsch C.D."/>
            <person name="Kianian S.F."/>
            <person name="Figueroa M."/>
        </authorList>
    </citation>
    <scope>NUCLEOTIDE SEQUENCE [LARGE SCALE GENOMIC DNA]</scope>
    <source>
        <strain evidence="2">12NC29</strain>
    </source>
</reference>
<organism evidence="2 3">
    <name type="scientific">Puccinia coronata f. sp. avenae</name>
    <dbReference type="NCBI Taxonomy" id="200324"/>
    <lineage>
        <taxon>Eukaryota</taxon>
        <taxon>Fungi</taxon>
        <taxon>Dikarya</taxon>
        <taxon>Basidiomycota</taxon>
        <taxon>Pucciniomycotina</taxon>
        <taxon>Pucciniomycetes</taxon>
        <taxon>Pucciniales</taxon>
        <taxon>Pucciniaceae</taxon>
        <taxon>Puccinia</taxon>
    </lineage>
</organism>
<evidence type="ECO:0000313" key="3">
    <source>
        <dbReference type="Proteomes" id="UP000235388"/>
    </source>
</evidence>
<evidence type="ECO:0000313" key="2">
    <source>
        <dbReference type="EMBL" id="PLW57095.1"/>
    </source>
</evidence>
<feature type="compositionally biased region" description="Polar residues" evidence="1">
    <location>
        <begin position="1"/>
        <end position="12"/>
    </location>
</feature>
<keyword evidence="3" id="KW-1185">Reference proteome</keyword>
<feature type="region of interest" description="Disordered" evidence="1">
    <location>
        <begin position="1"/>
        <end position="73"/>
    </location>
</feature>